<name>A0ACC0C6J4_CATRO</name>
<dbReference type="EMBL" id="CM044701">
    <property type="protein sequence ID" value="KAI5680429.1"/>
    <property type="molecule type" value="Genomic_DNA"/>
</dbReference>
<proteinExistence type="predicted"/>
<evidence type="ECO:0000313" key="2">
    <source>
        <dbReference type="Proteomes" id="UP001060085"/>
    </source>
</evidence>
<gene>
    <name evidence="1" type="ORF">M9H77_01656</name>
</gene>
<accession>A0ACC0C6J4</accession>
<sequence>MLKHAQVKKQQHFLRECGCRESHSKNKKKISPMEDRETILKDVFGDSSSEEGSEHDKFDDPDRRATSGLAHGEIPSWERISQMDGLWLCKDFLSSDRQESLLSAINREGWFGEATGNQAMRFGDLPEWAIELSNCIREFVFYSDSDHLFESVNKESPEKVEEEVCHFPSDLLWRDPLFDQLIVNIYQPGNMCTC</sequence>
<keyword evidence="2" id="KW-1185">Reference proteome</keyword>
<comment type="caution">
    <text evidence="1">The sequence shown here is derived from an EMBL/GenBank/DDBJ whole genome shotgun (WGS) entry which is preliminary data.</text>
</comment>
<evidence type="ECO:0000313" key="1">
    <source>
        <dbReference type="EMBL" id="KAI5680429.1"/>
    </source>
</evidence>
<reference evidence="2" key="1">
    <citation type="journal article" date="2023" name="Nat. Plants">
        <title>Single-cell RNA sequencing provides a high-resolution roadmap for understanding the multicellular compartmentation of specialized metabolism.</title>
        <authorList>
            <person name="Sun S."/>
            <person name="Shen X."/>
            <person name="Li Y."/>
            <person name="Li Y."/>
            <person name="Wang S."/>
            <person name="Li R."/>
            <person name="Zhang H."/>
            <person name="Shen G."/>
            <person name="Guo B."/>
            <person name="Wei J."/>
            <person name="Xu J."/>
            <person name="St-Pierre B."/>
            <person name="Chen S."/>
            <person name="Sun C."/>
        </authorList>
    </citation>
    <scope>NUCLEOTIDE SEQUENCE [LARGE SCALE GENOMIC DNA]</scope>
</reference>
<dbReference type="Proteomes" id="UP001060085">
    <property type="component" value="Linkage Group LG01"/>
</dbReference>
<organism evidence="1 2">
    <name type="scientific">Catharanthus roseus</name>
    <name type="common">Madagascar periwinkle</name>
    <name type="synonym">Vinca rosea</name>
    <dbReference type="NCBI Taxonomy" id="4058"/>
    <lineage>
        <taxon>Eukaryota</taxon>
        <taxon>Viridiplantae</taxon>
        <taxon>Streptophyta</taxon>
        <taxon>Embryophyta</taxon>
        <taxon>Tracheophyta</taxon>
        <taxon>Spermatophyta</taxon>
        <taxon>Magnoliopsida</taxon>
        <taxon>eudicotyledons</taxon>
        <taxon>Gunneridae</taxon>
        <taxon>Pentapetalae</taxon>
        <taxon>asterids</taxon>
        <taxon>lamiids</taxon>
        <taxon>Gentianales</taxon>
        <taxon>Apocynaceae</taxon>
        <taxon>Rauvolfioideae</taxon>
        <taxon>Vinceae</taxon>
        <taxon>Catharanthinae</taxon>
        <taxon>Catharanthus</taxon>
    </lineage>
</organism>
<protein>
    <submittedName>
        <fullName evidence="1">Uncharacterized protein</fullName>
    </submittedName>
</protein>